<dbReference type="InterPro" id="IPR036322">
    <property type="entry name" value="WD40_repeat_dom_sf"/>
</dbReference>
<evidence type="ECO:0000256" key="4">
    <source>
        <dbReference type="ARBA" id="ARBA00022574"/>
    </source>
</evidence>
<comment type="similarity">
    <text evidence="2 6">Belongs to the WD repeat DDB2/WDR76 family.</text>
</comment>
<reference evidence="8" key="2">
    <citation type="submission" date="2025-08" db="UniProtKB">
        <authorList>
            <consortium name="Ensembl"/>
        </authorList>
    </citation>
    <scope>IDENTIFICATION</scope>
</reference>
<dbReference type="GeneTree" id="ENSGT00510000048144"/>
<accession>A0A3P8RQ49</accession>
<dbReference type="InterPro" id="IPR001680">
    <property type="entry name" value="WD40_rpt"/>
</dbReference>
<keyword evidence="4 6" id="KW-0853">WD repeat</keyword>
<dbReference type="InterPro" id="IPR015943">
    <property type="entry name" value="WD40/YVTN_repeat-like_dom_sf"/>
</dbReference>
<evidence type="ECO:0000256" key="2">
    <source>
        <dbReference type="ARBA" id="ARBA00005434"/>
    </source>
</evidence>
<reference evidence="8 9" key="1">
    <citation type="submission" date="2018-03" db="EMBL/GenBank/DDBJ databases">
        <title>Finding Nemo's genes: A chromosome-scale reference assembly of the genome of the orange clownfish Amphiprion percula.</title>
        <authorList>
            <person name="Lehmann R."/>
        </authorList>
    </citation>
    <scope>NUCLEOTIDE SEQUENCE</scope>
</reference>
<protein>
    <recommendedName>
        <fullName evidence="3 6">WD repeat-containing protein 76</fullName>
    </recommendedName>
</protein>
<comment type="subunit">
    <text evidence="6">Interacts with CUL4A and/or CUL4B.</text>
</comment>
<dbReference type="SMART" id="SM00320">
    <property type="entry name" value="WD40"/>
    <property type="match status" value="5"/>
</dbReference>
<organism evidence="8 9">
    <name type="scientific">Amphiprion percula</name>
    <name type="common">Orange clownfish</name>
    <name type="synonym">Lutjanus percula</name>
    <dbReference type="NCBI Taxonomy" id="161767"/>
    <lineage>
        <taxon>Eukaryota</taxon>
        <taxon>Metazoa</taxon>
        <taxon>Chordata</taxon>
        <taxon>Craniata</taxon>
        <taxon>Vertebrata</taxon>
        <taxon>Euteleostomi</taxon>
        <taxon>Actinopterygii</taxon>
        <taxon>Neopterygii</taxon>
        <taxon>Teleostei</taxon>
        <taxon>Neoteleostei</taxon>
        <taxon>Acanthomorphata</taxon>
        <taxon>Ovalentaria</taxon>
        <taxon>Pomacentridae</taxon>
        <taxon>Amphiprion</taxon>
    </lineage>
</organism>
<evidence type="ECO:0000256" key="6">
    <source>
        <dbReference type="RuleBase" id="RU365004"/>
    </source>
</evidence>
<dbReference type="PANTHER" id="PTHR14773">
    <property type="entry name" value="WD REPEAT-CONTAINING PROTEIN 76"/>
    <property type="match status" value="1"/>
</dbReference>
<dbReference type="SUPFAM" id="SSF50978">
    <property type="entry name" value="WD40 repeat-like"/>
    <property type="match status" value="1"/>
</dbReference>
<dbReference type="AlphaFoldDB" id="A0A3P8RQ49"/>
<dbReference type="GO" id="GO:0003677">
    <property type="term" value="F:DNA binding"/>
    <property type="evidence" value="ECO:0007669"/>
    <property type="project" value="TreeGrafter"/>
</dbReference>
<dbReference type="FunFam" id="2.130.10.10:FF:000180">
    <property type="entry name" value="WD repeat-containing protein 76"/>
    <property type="match status" value="1"/>
</dbReference>
<dbReference type="Pfam" id="PF00400">
    <property type="entry name" value="WD40"/>
    <property type="match status" value="2"/>
</dbReference>
<name>A0A3P8RQ49_AMPPE</name>
<comment type="function">
    <text evidence="1 6">Specifically binds 5-hydroxymethylcytosine (5hmC), suggesting that it acts as a specific reader of 5hmC.</text>
</comment>
<dbReference type="Gene3D" id="2.130.10.10">
    <property type="entry name" value="YVTN repeat-like/Quinoprotein amine dehydrogenase"/>
    <property type="match status" value="1"/>
</dbReference>
<dbReference type="InterPro" id="IPR050853">
    <property type="entry name" value="WD_repeat_DNA-damage-binding"/>
</dbReference>
<feature type="region of interest" description="Disordered" evidence="7">
    <location>
        <begin position="86"/>
        <end position="148"/>
    </location>
</feature>
<keyword evidence="5" id="KW-0677">Repeat</keyword>
<dbReference type="OMA" id="DPNTLYW"/>
<keyword evidence="9" id="KW-1185">Reference proteome</keyword>
<dbReference type="PANTHER" id="PTHR14773:SF0">
    <property type="entry name" value="WD REPEAT-CONTAINING PROTEIN 76"/>
    <property type="match status" value="1"/>
</dbReference>
<evidence type="ECO:0000256" key="5">
    <source>
        <dbReference type="ARBA" id="ARBA00022737"/>
    </source>
</evidence>
<dbReference type="STRING" id="161767.ENSAPEP00000002222"/>
<proteinExistence type="inferred from homology"/>
<dbReference type="Proteomes" id="UP000265080">
    <property type="component" value="Chromosome 1"/>
</dbReference>
<reference evidence="8" key="3">
    <citation type="submission" date="2025-09" db="UniProtKB">
        <authorList>
            <consortium name="Ensembl"/>
        </authorList>
    </citation>
    <scope>IDENTIFICATION</scope>
</reference>
<dbReference type="GO" id="GO:0005634">
    <property type="term" value="C:nucleus"/>
    <property type="evidence" value="ECO:0007669"/>
    <property type="project" value="TreeGrafter"/>
</dbReference>
<evidence type="ECO:0000256" key="3">
    <source>
        <dbReference type="ARBA" id="ARBA00021234"/>
    </source>
</evidence>
<evidence type="ECO:0000256" key="1">
    <source>
        <dbReference type="ARBA" id="ARBA00002530"/>
    </source>
</evidence>
<dbReference type="GO" id="GO:2000001">
    <property type="term" value="P:regulation of DNA damage checkpoint"/>
    <property type="evidence" value="ECO:0007669"/>
    <property type="project" value="TreeGrafter"/>
</dbReference>
<evidence type="ECO:0000313" key="8">
    <source>
        <dbReference type="Ensembl" id="ENSAPEP00000002222.1"/>
    </source>
</evidence>
<evidence type="ECO:0000313" key="9">
    <source>
        <dbReference type="Proteomes" id="UP000265080"/>
    </source>
</evidence>
<dbReference type="Ensembl" id="ENSAPET00000002273.1">
    <property type="protein sequence ID" value="ENSAPEP00000002222.1"/>
    <property type="gene ID" value="ENSAPEG00000001629.1"/>
</dbReference>
<evidence type="ECO:0000256" key="7">
    <source>
        <dbReference type="SAM" id="MobiDB-lite"/>
    </source>
</evidence>
<sequence length="615" mass="69141">MSWQYSVSQHRGEGQVTKHFFHVAPMTLRFSSHKHRSCFNVRCISINLLTSFERIFTIIIASTPIMATRRVKREAVVEEMTPVNLEETSRRSSRTALAPKRLQYSPGDSTAKTAQKKRKTKTLVEEVGQNERLTKDEEDVENSDVDLASDGHGGLSAYELERLENIRQNQAFLSSINLFQATEEFKQLTKPKASQRGLMRSQAAVKQVLPPRKSLRLQNKEAEVLTLPAEPRGTLIFEETTRIKKPPGPLSMEPINMEGNKLPSQLLKLCSEDSTEDRKNKLDLKEYRSALKKMQITEDKVAKVVKDRIFSAAFHPCTSSLLMATGDKWGKVGLWKLGSDWGDDGVLLFEPHTRPVGCMAFSSAHPTQLLSLSYDGSLRCMDIERAVFDDVYDIEDGLKTFDFMSHDCSTLVVGNWYGEVAIVDRRSPGNSHESLHTVDAKAVRCVSVHPLQKQYFAVAESKVVSIYDSRCLKKTKSQAVSQLLGHSLSISSAYFSPCTGNRVLTSCMDNYIRVFDTSAMSTKSPLLTLIRHDMHTGRWLTKLSAVWDPKQEDCFVVGSMMRPRRVQVFHESGQLEHTFMDNENLSTVLSVTAFHPTRNALLGGNASGRLHVFSS</sequence>